<dbReference type="InterPro" id="IPR002698">
    <property type="entry name" value="FTHF_cligase"/>
</dbReference>
<name>A0ABN7VXZ4_GIGMA</name>
<dbReference type="PANTHER" id="PTHR23407:SF1">
    <property type="entry name" value="5-FORMYLTETRAHYDROFOLATE CYCLO-LIGASE"/>
    <property type="match status" value="1"/>
</dbReference>
<dbReference type="EC" id="6.3.3.2" evidence="5"/>
<gene>
    <name evidence="6" type="ORF">GMARGA_LOCUS24042</name>
</gene>
<dbReference type="Pfam" id="PF01812">
    <property type="entry name" value="5-FTHF_cyc-lig"/>
    <property type="match status" value="1"/>
</dbReference>
<organism evidence="6 7">
    <name type="scientific">Gigaspora margarita</name>
    <dbReference type="NCBI Taxonomy" id="4874"/>
    <lineage>
        <taxon>Eukaryota</taxon>
        <taxon>Fungi</taxon>
        <taxon>Fungi incertae sedis</taxon>
        <taxon>Mucoromycota</taxon>
        <taxon>Glomeromycotina</taxon>
        <taxon>Glomeromycetes</taxon>
        <taxon>Diversisporales</taxon>
        <taxon>Gigasporaceae</taxon>
        <taxon>Gigaspora</taxon>
    </lineage>
</organism>
<evidence type="ECO:0000256" key="5">
    <source>
        <dbReference type="ARBA" id="ARBA00038966"/>
    </source>
</evidence>
<reference evidence="6 7" key="1">
    <citation type="submission" date="2021-06" db="EMBL/GenBank/DDBJ databases">
        <authorList>
            <person name="Kallberg Y."/>
            <person name="Tangrot J."/>
            <person name="Rosling A."/>
        </authorList>
    </citation>
    <scope>NUCLEOTIDE SEQUENCE [LARGE SCALE GENOMIC DNA]</scope>
    <source>
        <strain evidence="6 7">120-4 pot B 10/14</strain>
    </source>
</reference>
<dbReference type="SUPFAM" id="SSF100950">
    <property type="entry name" value="NagB/RpiA/CoA transferase-like"/>
    <property type="match status" value="1"/>
</dbReference>
<dbReference type="Gene3D" id="3.40.50.10420">
    <property type="entry name" value="NagB/RpiA/CoA transferase-like"/>
    <property type="match status" value="1"/>
</dbReference>
<keyword evidence="7" id="KW-1185">Reference proteome</keyword>
<evidence type="ECO:0000313" key="7">
    <source>
        <dbReference type="Proteomes" id="UP000789901"/>
    </source>
</evidence>
<dbReference type="PANTHER" id="PTHR23407">
    <property type="entry name" value="ATPASE INHIBITOR/5-FORMYLTETRAHYDROFOLATE CYCLO-LIGASE"/>
    <property type="match status" value="1"/>
</dbReference>
<evidence type="ECO:0000313" key="6">
    <source>
        <dbReference type="EMBL" id="CAG8805214.1"/>
    </source>
</evidence>
<evidence type="ECO:0000256" key="1">
    <source>
        <dbReference type="ARBA" id="ARBA00010638"/>
    </source>
</evidence>
<comment type="caution">
    <text evidence="6">The sequence shown here is derived from an EMBL/GenBank/DDBJ whole genome shotgun (WGS) entry which is preliminary data.</text>
</comment>
<feature type="non-terminal residue" evidence="6">
    <location>
        <position position="1"/>
    </location>
</feature>
<dbReference type="InterPro" id="IPR024185">
    <property type="entry name" value="FTHF_cligase-like_sf"/>
</dbReference>
<proteinExistence type="inferred from homology"/>
<evidence type="ECO:0000256" key="4">
    <source>
        <dbReference type="ARBA" id="ARBA00036539"/>
    </source>
</evidence>
<accession>A0ABN7VXZ4</accession>
<dbReference type="EMBL" id="CAJVQB010024946">
    <property type="protein sequence ID" value="CAG8805214.1"/>
    <property type="molecule type" value="Genomic_DNA"/>
</dbReference>
<keyword evidence="3" id="KW-0067">ATP-binding</keyword>
<evidence type="ECO:0000256" key="2">
    <source>
        <dbReference type="ARBA" id="ARBA00022741"/>
    </source>
</evidence>
<dbReference type="Proteomes" id="UP000789901">
    <property type="component" value="Unassembled WGS sequence"/>
</dbReference>
<evidence type="ECO:0000256" key="3">
    <source>
        <dbReference type="ARBA" id="ARBA00022840"/>
    </source>
</evidence>
<keyword evidence="2" id="KW-0547">Nucleotide-binding</keyword>
<comment type="catalytic activity">
    <reaction evidence="4">
        <text>(6S)-5-formyl-5,6,7,8-tetrahydrofolate + ATP = (6R)-5,10-methenyltetrahydrofolate + ADP + phosphate</text>
        <dbReference type="Rhea" id="RHEA:10488"/>
        <dbReference type="ChEBI" id="CHEBI:30616"/>
        <dbReference type="ChEBI" id="CHEBI:43474"/>
        <dbReference type="ChEBI" id="CHEBI:57455"/>
        <dbReference type="ChEBI" id="CHEBI:57457"/>
        <dbReference type="ChEBI" id="CHEBI:456216"/>
        <dbReference type="EC" id="6.3.3.2"/>
    </reaction>
</comment>
<comment type="similarity">
    <text evidence="1">Belongs to the 5-formyltetrahydrofolate cyclo-ligase family.</text>
</comment>
<sequence>ALALDSQILKDKDIPVTDSDQKPDFILSPSHQVKKFQFQLHFSNKDGHTITNVRARKVTLRAEMRRFLNGIFSVQIENENEIVIRKVFESDLYRPKKRICVYVSKQRAEISTRSIIYDIFSKGKICYMPRWNKDKTSIEMVNIRSLQDYFSLQIDEFGFIEPDDQEREIGMAYDLDGNRLSYNKEEPYNEYLAKCQEWNNPPKIMALALDGQILKDKEVPVNVNEQKPDLILSSQQDIKIR</sequence>
<protein>
    <recommendedName>
        <fullName evidence="5">5-formyltetrahydrofolate cyclo-ligase</fullName>
        <ecNumber evidence="5">6.3.3.2</ecNumber>
    </recommendedName>
</protein>
<dbReference type="InterPro" id="IPR037171">
    <property type="entry name" value="NagB/RpiA_transferase-like"/>
</dbReference>